<dbReference type="InterPro" id="IPR012337">
    <property type="entry name" value="RNaseH-like_sf"/>
</dbReference>
<evidence type="ECO:0000313" key="7">
    <source>
        <dbReference type="EMBL" id="KAF1983990.1"/>
    </source>
</evidence>
<keyword evidence="2" id="KW-0540">Nuclease</keyword>
<organism evidence="7 8">
    <name type="scientific">Aulographum hederae CBS 113979</name>
    <dbReference type="NCBI Taxonomy" id="1176131"/>
    <lineage>
        <taxon>Eukaryota</taxon>
        <taxon>Fungi</taxon>
        <taxon>Dikarya</taxon>
        <taxon>Ascomycota</taxon>
        <taxon>Pezizomycotina</taxon>
        <taxon>Dothideomycetes</taxon>
        <taxon>Pleosporomycetidae</taxon>
        <taxon>Aulographales</taxon>
        <taxon>Aulographaceae</taxon>
    </lineage>
</organism>
<dbReference type="GO" id="GO:0005634">
    <property type="term" value="C:nucleus"/>
    <property type="evidence" value="ECO:0007669"/>
    <property type="project" value="TreeGrafter"/>
</dbReference>
<dbReference type="EMBL" id="ML977171">
    <property type="protein sequence ID" value="KAF1983990.1"/>
    <property type="molecule type" value="Genomic_DNA"/>
</dbReference>
<dbReference type="Proteomes" id="UP000800041">
    <property type="component" value="Unassembled WGS sequence"/>
</dbReference>
<feature type="region of interest" description="Disordered" evidence="5">
    <location>
        <begin position="361"/>
        <end position="387"/>
    </location>
</feature>
<feature type="domain" description="Exonuclease" evidence="6">
    <location>
        <begin position="441"/>
        <end position="640"/>
    </location>
</feature>
<feature type="compositionally biased region" description="Basic and acidic residues" evidence="5">
    <location>
        <begin position="129"/>
        <end position="138"/>
    </location>
</feature>
<dbReference type="SMART" id="SM00479">
    <property type="entry name" value="EXOIII"/>
    <property type="match status" value="1"/>
</dbReference>
<feature type="compositionally biased region" description="Basic and acidic residues" evidence="5">
    <location>
        <begin position="84"/>
        <end position="116"/>
    </location>
</feature>
<evidence type="ECO:0000256" key="4">
    <source>
        <dbReference type="ARBA" id="ARBA00022839"/>
    </source>
</evidence>
<dbReference type="PANTHER" id="PTHR12801:SF112">
    <property type="entry name" value="RNA EXONUCLEASE 3"/>
    <property type="match status" value="1"/>
</dbReference>
<protein>
    <recommendedName>
        <fullName evidence="6">Exonuclease domain-containing protein</fullName>
    </recommendedName>
</protein>
<feature type="compositionally biased region" description="Basic and acidic residues" evidence="5">
    <location>
        <begin position="378"/>
        <end position="387"/>
    </location>
</feature>
<dbReference type="PANTHER" id="PTHR12801">
    <property type="entry name" value="RNA EXONUCLEASE REXO1 / RECO3 FAMILY MEMBER-RELATED"/>
    <property type="match status" value="1"/>
</dbReference>
<evidence type="ECO:0000256" key="3">
    <source>
        <dbReference type="ARBA" id="ARBA00022801"/>
    </source>
</evidence>
<sequence>MFSSTGLFKNIPCPNKGTCTLANCFFSHEQAGQSSGNLSTSVPAFGSVIFSGSSDAGNDPKRRRLEDGRKDVPRPSVASSQSTPEKKLGDVPVVDDLRETRVQPLGTERKKSDAKADNVPFVGQLVNGRRSETSDAKRPSNARLSTASRPISPPPVKARPKPGSNVPPAKIETLSPRMVANGPAGFAKRKLYLDALHGAMKKLNDEVVASQDPNIKILLLTDRELVTLALDEEERFATEQPSVYENMIKLRILACSKKMKLEGWVTFRRESIAKTNPPAANTKNEPSPIDTGLTTEQEIVLLGRIIANQQGLEHHGYVTSPPTEEAIRKAVDAVEMCKNFESCDRCSTRFQAFPDRREDGALTSGGKCTFHPGKPFQPKKERGDATKGPLEKHYGCCQQPIGTKGCETAPTHVFKTSDPKRLAAVTSFIRTPENPTVGADKPVCFDCEMGYTSYGLELIRLTATSWPKGRVILDVLVRPRGTILDLNSRYSGVTPEHIMNAVEYVPTTTDQAVLKKEILGLRKAKISNANDQSHLQTRIVPDTATARMLLLAFLSPETPLIGHALENDLNAVRLVHPSIVDTILLYPHPKGLPLRFGLKSLVAKYLERAIQTAGLAGHDSAEDANAAGDLARFKIGKLWKQLSMDGWLWEDGKLKSTKVDWDAAAAKAGNAEKGDQNSLTKKRKLEETLAEE</sequence>
<evidence type="ECO:0000313" key="8">
    <source>
        <dbReference type="Proteomes" id="UP000800041"/>
    </source>
</evidence>
<dbReference type="InterPro" id="IPR036397">
    <property type="entry name" value="RNaseH_sf"/>
</dbReference>
<dbReference type="CDD" id="cd06145">
    <property type="entry name" value="REX1_like"/>
    <property type="match status" value="1"/>
</dbReference>
<dbReference type="GO" id="GO:0004527">
    <property type="term" value="F:exonuclease activity"/>
    <property type="evidence" value="ECO:0007669"/>
    <property type="project" value="UniProtKB-KW"/>
</dbReference>
<keyword evidence="3" id="KW-0378">Hydrolase</keyword>
<feature type="region of interest" description="Disordered" evidence="5">
    <location>
        <begin position="50"/>
        <end position="170"/>
    </location>
</feature>
<evidence type="ECO:0000256" key="5">
    <source>
        <dbReference type="SAM" id="MobiDB-lite"/>
    </source>
</evidence>
<evidence type="ECO:0000256" key="1">
    <source>
        <dbReference type="ARBA" id="ARBA00006357"/>
    </source>
</evidence>
<dbReference type="InterPro" id="IPR047021">
    <property type="entry name" value="REXO1/3/4-like"/>
</dbReference>
<feature type="compositionally biased region" description="Basic and acidic residues" evidence="5">
    <location>
        <begin position="58"/>
        <end position="73"/>
    </location>
</feature>
<gene>
    <name evidence="7" type="ORF">K402DRAFT_153507</name>
</gene>
<dbReference type="InterPro" id="IPR034922">
    <property type="entry name" value="REX1-like_exo"/>
</dbReference>
<name>A0A6G1GT79_9PEZI</name>
<evidence type="ECO:0000256" key="2">
    <source>
        <dbReference type="ARBA" id="ARBA00022722"/>
    </source>
</evidence>
<proteinExistence type="inferred from homology"/>
<feature type="region of interest" description="Disordered" evidence="5">
    <location>
        <begin position="667"/>
        <end position="692"/>
    </location>
</feature>
<dbReference type="AlphaFoldDB" id="A0A6G1GT79"/>
<reference evidence="7" key="1">
    <citation type="journal article" date="2020" name="Stud. Mycol.">
        <title>101 Dothideomycetes genomes: a test case for predicting lifestyles and emergence of pathogens.</title>
        <authorList>
            <person name="Haridas S."/>
            <person name="Albert R."/>
            <person name="Binder M."/>
            <person name="Bloem J."/>
            <person name="Labutti K."/>
            <person name="Salamov A."/>
            <person name="Andreopoulos B."/>
            <person name="Baker S."/>
            <person name="Barry K."/>
            <person name="Bills G."/>
            <person name="Bluhm B."/>
            <person name="Cannon C."/>
            <person name="Castanera R."/>
            <person name="Culley D."/>
            <person name="Daum C."/>
            <person name="Ezra D."/>
            <person name="Gonzalez J."/>
            <person name="Henrissat B."/>
            <person name="Kuo A."/>
            <person name="Liang C."/>
            <person name="Lipzen A."/>
            <person name="Lutzoni F."/>
            <person name="Magnuson J."/>
            <person name="Mondo S."/>
            <person name="Nolan M."/>
            <person name="Ohm R."/>
            <person name="Pangilinan J."/>
            <person name="Park H.-J."/>
            <person name="Ramirez L."/>
            <person name="Alfaro M."/>
            <person name="Sun H."/>
            <person name="Tritt A."/>
            <person name="Yoshinaga Y."/>
            <person name="Zwiers L.-H."/>
            <person name="Turgeon B."/>
            <person name="Goodwin S."/>
            <person name="Spatafora J."/>
            <person name="Crous P."/>
            <person name="Grigoriev I."/>
        </authorList>
    </citation>
    <scope>NUCLEOTIDE SEQUENCE</scope>
    <source>
        <strain evidence="7">CBS 113979</strain>
    </source>
</reference>
<keyword evidence="4" id="KW-0269">Exonuclease</keyword>
<dbReference type="OrthoDB" id="3996471at2759"/>
<keyword evidence="8" id="KW-1185">Reference proteome</keyword>
<comment type="similarity">
    <text evidence="1">Belongs to the REXO1/REXO3 family.</text>
</comment>
<dbReference type="SUPFAM" id="SSF53098">
    <property type="entry name" value="Ribonuclease H-like"/>
    <property type="match status" value="1"/>
</dbReference>
<dbReference type="GO" id="GO:0003676">
    <property type="term" value="F:nucleic acid binding"/>
    <property type="evidence" value="ECO:0007669"/>
    <property type="project" value="InterPro"/>
</dbReference>
<dbReference type="InterPro" id="IPR013520">
    <property type="entry name" value="Ribonucl_H"/>
</dbReference>
<dbReference type="Gene3D" id="3.30.420.10">
    <property type="entry name" value="Ribonuclease H-like superfamily/Ribonuclease H"/>
    <property type="match status" value="1"/>
</dbReference>
<accession>A0A6G1GT79</accession>
<evidence type="ECO:0000259" key="6">
    <source>
        <dbReference type="SMART" id="SM00479"/>
    </source>
</evidence>